<dbReference type="Pfam" id="PF12890">
    <property type="entry name" value="DHOase"/>
    <property type="match status" value="1"/>
</dbReference>
<proteinExistence type="predicted"/>
<evidence type="ECO:0000256" key="1">
    <source>
        <dbReference type="ARBA" id="ARBA00022975"/>
    </source>
</evidence>
<dbReference type="NCBIfam" id="NF006558">
    <property type="entry name" value="PRK09059.1"/>
    <property type="match status" value="1"/>
</dbReference>
<dbReference type="Proteomes" id="UP000192872">
    <property type="component" value="Unassembled WGS sequence"/>
</dbReference>
<protein>
    <submittedName>
        <fullName evidence="3">Dihydroorotase</fullName>
    </submittedName>
</protein>
<sequence length="443" mass="47230">MKPGSDRKDALNTYPPGPPLYIRGARLIDPDSGRDETGDCLIENGIISAVGKDCAVGRLPPGTQIIEAKGQVLAPGLIDMRVFIGEPGFEHRETLRSAGRAAAAGGVTTIVMMPDTDPVIDEPALVDFVLRRARDTSPVRVVPMAALTKGLKGQEMTEIGLLTWAGAAAFTSGRTSLTNAQVMRRTLAYARDFDALVVHHVEDPHLVGEGVMNEGEMASRLGLQGIPLEAETIPLERDLRLVALTGGRYHAALLSTAASFDVMRAAKRQGLPVSCGVAIANLTLNESDIGGYRTFFKLAPPLRTETDRQACVAALADGTIDVIVSNHDPQHVETKRYPFAEAENGAIGLETLLAASLRLYHAGDCSLVTLLRALSTTPADLLGLPQGRLAIGAPGDVILIDIDEPYVYDEAMIVSRSKNSCFERARFQGKVKLTVVAGAVVHS</sequence>
<comment type="caution">
    <text evidence="3">The sequence shown here is derived from an EMBL/GenBank/DDBJ whole genome shotgun (WGS) entry which is preliminary data.</text>
</comment>
<evidence type="ECO:0000313" key="4">
    <source>
        <dbReference type="Proteomes" id="UP000192872"/>
    </source>
</evidence>
<dbReference type="Gene3D" id="3.20.20.140">
    <property type="entry name" value="Metal-dependent hydrolases"/>
    <property type="match status" value="1"/>
</dbReference>
<evidence type="ECO:0000259" key="2">
    <source>
        <dbReference type="Pfam" id="PF12890"/>
    </source>
</evidence>
<gene>
    <name evidence="3" type="ORF">A4S15_14300</name>
</gene>
<dbReference type="GO" id="GO:0046872">
    <property type="term" value="F:metal ion binding"/>
    <property type="evidence" value="ECO:0007669"/>
    <property type="project" value="InterPro"/>
</dbReference>
<feature type="domain" description="Dihydroorotase catalytic" evidence="2">
    <location>
        <begin position="70"/>
        <end position="256"/>
    </location>
</feature>
<dbReference type="EMBL" id="LWDL01000002">
    <property type="protein sequence ID" value="OQW54557.1"/>
    <property type="molecule type" value="Genomic_DNA"/>
</dbReference>
<dbReference type="RefSeq" id="WP_376802784.1">
    <property type="nucleotide sequence ID" value="NZ_DBNB01000035.1"/>
</dbReference>
<dbReference type="InterPro" id="IPR024403">
    <property type="entry name" value="DHOase_cat"/>
</dbReference>
<organism evidence="3 4">
    <name type="scientific">Candidatus Raskinella chloraquaticus</name>
    <dbReference type="NCBI Taxonomy" id="1951219"/>
    <lineage>
        <taxon>Bacteria</taxon>
        <taxon>Pseudomonadati</taxon>
        <taxon>Pseudomonadota</taxon>
        <taxon>Alphaproteobacteria</taxon>
        <taxon>Hyphomicrobiales</taxon>
        <taxon>Phreatobacteraceae</taxon>
        <taxon>Candidatus Raskinella</taxon>
    </lineage>
</organism>
<accession>A0A1W9I4N6</accession>
<name>A0A1W9I4N6_9HYPH</name>
<dbReference type="PANTHER" id="PTHR43668">
    <property type="entry name" value="ALLANTOINASE"/>
    <property type="match status" value="1"/>
</dbReference>
<reference evidence="3 4" key="1">
    <citation type="journal article" date="2017" name="Water Res.">
        <title>Comammox in drinking water systems.</title>
        <authorList>
            <person name="Wang Y."/>
            <person name="Ma L."/>
            <person name="Mao Y."/>
            <person name="Jiang X."/>
            <person name="Xia Y."/>
            <person name="Yu K."/>
            <person name="Li B."/>
            <person name="Zhang T."/>
        </authorList>
    </citation>
    <scope>NUCLEOTIDE SEQUENCE [LARGE SCALE GENOMIC DNA]</scope>
    <source>
        <strain evidence="3">SG_bin8</strain>
    </source>
</reference>
<dbReference type="InterPro" id="IPR011059">
    <property type="entry name" value="Metal-dep_hydrolase_composite"/>
</dbReference>
<dbReference type="SUPFAM" id="SSF51556">
    <property type="entry name" value="Metallo-dependent hydrolases"/>
    <property type="match status" value="1"/>
</dbReference>
<dbReference type="GO" id="GO:0005737">
    <property type="term" value="C:cytoplasm"/>
    <property type="evidence" value="ECO:0007669"/>
    <property type="project" value="TreeGrafter"/>
</dbReference>
<dbReference type="CDD" id="cd01317">
    <property type="entry name" value="DHOase_IIa"/>
    <property type="match status" value="1"/>
</dbReference>
<dbReference type="Gene3D" id="2.30.40.10">
    <property type="entry name" value="Urease, subunit C, domain 1"/>
    <property type="match status" value="1"/>
</dbReference>
<dbReference type="AlphaFoldDB" id="A0A1W9I4N6"/>
<dbReference type="GO" id="GO:0006221">
    <property type="term" value="P:pyrimidine nucleotide biosynthetic process"/>
    <property type="evidence" value="ECO:0007669"/>
    <property type="project" value="UniProtKB-KW"/>
</dbReference>
<dbReference type="GO" id="GO:0006145">
    <property type="term" value="P:purine nucleobase catabolic process"/>
    <property type="evidence" value="ECO:0007669"/>
    <property type="project" value="TreeGrafter"/>
</dbReference>
<dbReference type="NCBIfam" id="TIGR00857">
    <property type="entry name" value="pyrC_multi"/>
    <property type="match status" value="1"/>
</dbReference>
<dbReference type="STRING" id="1827387.A4S15_14300"/>
<dbReference type="InterPro" id="IPR004722">
    <property type="entry name" value="DHOase"/>
</dbReference>
<dbReference type="InterPro" id="IPR032466">
    <property type="entry name" value="Metal_Hydrolase"/>
</dbReference>
<dbReference type="SUPFAM" id="SSF51338">
    <property type="entry name" value="Composite domain of metallo-dependent hydrolases"/>
    <property type="match status" value="1"/>
</dbReference>
<dbReference type="GO" id="GO:0004038">
    <property type="term" value="F:allantoinase activity"/>
    <property type="evidence" value="ECO:0007669"/>
    <property type="project" value="TreeGrafter"/>
</dbReference>
<keyword evidence="1" id="KW-0665">Pyrimidine biosynthesis</keyword>
<evidence type="ECO:0000313" key="3">
    <source>
        <dbReference type="EMBL" id="OQW54557.1"/>
    </source>
</evidence>
<dbReference type="InterPro" id="IPR050138">
    <property type="entry name" value="DHOase/Allantoinase_Hydrolase"/>
</dbReference>
<dbReference type="GO" id="GO:0004151">
    <property type="term" value="F:dihydroorotase activity"/>
    <property type="evidence" value="ECO:0007669"/>
    <property type="project" value="InterPro"/>
</dbReference>
<dbReference type="PANTHER" id="PTHR43668:SF2">
    <property type="entry name" value="ALLANTOINASE"/>
    <property type="match status" value="1"/>
</dbReference>